<sequence length="60" mass="7394">MFFFHITLLKKPTTYLRSSMFNAILIWIFLLCQVKWQLTWPARDPRMQTVCQNHRESHRI</sequence>
<comment type="caution">
    <text evidence="2">The sequence shown here is derived from an EMBL/GenBank/DDBJ whole genome shotgun (WGS) entry which is preliminary data.</text>
</comment>
<dbReference type="AlphaFoldDB" id="A0A9P6JNE8"/>
<evidence type="ECO:0000313" key="2">
    <source>
        <dbReference type="EMBL" id="KAF9527071.1"/>
    </source>
</evidence>
<feature type="transmembrane region" description="Helical" evidence="1">
    <location>
        <begin position="20"/>
        <end position="38"/>
    </location>
</feature>
<evidence type="ECO:0000313" key="3">
    <source>
        <dbReference type="Proteomes" id="UP000807306"/>
    </source>
</evidence>
<organism evidence="2 3">
    <name type="scientific">Crepidotus variabilis</name>
    <dbReference type="NCBI Taxonomy" id="179855"/>
    <lineage>
        <taxon>Eukaryota</taxon>
        <taxon>Fungi</taxon>
        <taxon>Dikarya</taxon>
        <taxon>Basidiomycota</taxon>
        <taxon>Agaricomycotina</taxon>
        <taxon>Agaricomycetes</taxon>
        <taxon>Agaricomycetidae</taxon>
        <taxon>Agaricales</taxon>
        <taxon>Agaricineae</taxon>
        <taxon>Crepidotaceae</taxon>
        <taxon>Crepidotus</taxon>
    </lineage>
</organism>
<reference evidence="2" key="1">
    <citation type="submission" date="2020-11" db="EMBL/GenBank/DDBJ databases">
        <authorList>
            <consortium name="DOE Joint Genome Institute"/>
            <person name="Ahrendt S."/>
            <person name="Riley R."/>
            <person name="Andreopoulos W."/>
            <person name="Labutti K."/>
            <person name="Pangilinan J."/>
            <person name="Ruiz-Duenas F.J."/>
            <person name="Barrasa J.M."/>
            <person name="Sanchez-Garcia M."/>
            <person name="Camarero S."/>
            <person name="Miyauchi S."/>
            <person name="Serrano A."/>
            <person name="Linde D."/>
            <person name="Babiker R."/>
            <person name="Drula E."/>
            <person name="Ayuso-Fernandez I."/>
            <person name="Pacheco R."/>
            <person name="Padilla G."/>
            <person name="Ferreira P."/>
            <person name="Barriuso J."/>
            <person name="Kellner H."/>
            <person name="Castanera R."/>
            <person name="Alfaro M."/>
            <person name="Ramirez L."/>
            <person name="Pisabarro A.G."/>
            <person name="Kuo A."/>
            <person name="Tritt A."/>
            <person name="Lipzen A."/>
            <person name="He G."/>
            <person name="Yan M."/>
            <person name="Ng V."/>
            <person name="Cullen D."/>
            <person name="Martin F."/>
            <person name="Rosso M.-N."/>
            <person name="Henrissat B."/>
            <person name="Hibbett D."/>
            <person name="Martinez A.T."/>
            <person name="Grigoriev I.V."/>
        </authorList>
    </citation>
    <scope>NUCLEOTIDE SEQUENCE</scope>
    <source>
        <strain evidence="2">CBS 506.95</strain>
    </source>
</reference>
<proteinExistence type="predicted"/>
<evidence type="ECO:0000256" key="1">
    <source>
        <dbReference type="SAM" id="Phobius"/>
    </source>
</evidence>
<keyword evidence="1" id="KW-0472">Membrane</keyword>
<keyword evidence="3" id="KW-1185">Reference proteome</keyword>
<accession>A0A9P6JNE8</accession>
<protein>
    <submittedName>
        <fullName evidence="2">Uncharacterized protein</fullName>
    </submittedName>
</protein>
<gene>
    <name evidence="2" type="ORF">CPB83DRAFT_856682</name>
</gene>
<dbReference type="EMBL" id="MU157864">
    <property type="protein sequence ID" value="KAF9527071.1"/>
    <property type="molecule type" value="Genomic_DNA"/>
</dbReference>
<keyword evidence="1" id="KW-0812">Transmembrane</keyword>
<dbReference type="Proteomes" id="UP000807306">
    <property type="component" value="Unassembled WGS sequence"/>
</dbReference>
<name>A0A9P6JNE8_9AGAR</name>
<keyword evidence="1" id="KW-1133">Transmembrane helix</keyword>